<dbReference type="SMART" id="SM00228">
    <property type="entry name" value="PDZ"/>
    <property type="match status" value="1"/>
</dbReference>
<dbReference type="InterPro" id="IPR001478">
    <property type="entry name" value="PDZ"/>
</dbReference>
<feature type="domain" description="PDZ" evidence="2">
    <location>
        <begin position="119"/>
        <end position="202"/>
    </location>
</feature>
<gene>
    <name evidence="3" type="ORF">ILYODFUR_028547</name>
</gene>
<evidence type="ECO:0000313" key="4">
    <source>
        <dbReference type="Proteomes" id="UP001482620"/>
    </source>
</evidence>
<sequence>MLYFLFTVDVLHPGMISILVTMLMSHPIKASYIVRIGRFCFWFFSKTFLTEPSDENPSSLSDGQVLTCLVVFLVVFQVVADTNISAIASQVESLTSSSSLSASTDTHTTADSEGPRPRSITLEKGTDGLGFSIVGGFGSPHGDLPIYVKTVFNKGAAAVDGRLKRGDQILSVNGESLQGVTHEQAVTILKKQKGTVTLDVLS</sequence>
<dbReference type="Proteomes" id="UP001482620">
    <property type="component" value="Unassembled WGS sequence"/>
</dbReference>
<dbReference type="Gene3D" id="2.30.42.10">
    <property type="match status" value="1"/>
</dbReference>
<reference evidence="3 4" key="1">
    <citation type="submission" date="2021-06" db="EMBL/GenBank/DDBJ databases">
        <authorList>
            <person name="Palmer J.M."/>
        </authorList>
    </citation>
    <scope>NUCLEOTIDE SEQUENCE [LARGE SCALE GENOMIC DNA]</scope>
    <source>
        <strain evidence="4">if_2019</strain>
        <tissue evidence="3">Muscle</tissue>
    </source>
</reference>
<dbReference type="SUPFAM" id="SSF50156">
    <property type="entry name" value="PDZ domain-like"/>
    <property type="match status" value="1"/>
</dbReference>
<proteinExistence type="predicted"/>
<dbReference type="PANTHER" id="PTHR19964:SF97">
    <property type="entry name" value="PDZ DOMAIN-CONTAINING PROTEIN"/>
    <property type="match status" value="1"/>
</dbReference>
<keyword evidence="4" id="KW-1185">Reference proteome</keyword>
<evidence type="ECO:0000259" key="2">
    <source>
        <dbReference type="PROSITE" id="PS50106"/>
    </source>
</evidence>
<dbReference type="PROSITE" id="PS50106">
    <property type="entry name" value="PDZ"/>
    <property type="match status" value="1"/>
</dbReference>
<comment type="caution">
    <text evidence="3">The sequence shown here is derived from an EMBL/GenBank/DDBJ whole genome shotgun (WGS) entry which is preliminary data.</text>
</comment>
<dbReference type="CDD" id="cd06676">
    <property type="entry name" value="PDZ13_MUPP1-like"/>
    <property type="match status" value="1"/>
</dbReference>
<dbReference type="InterPro" id="IPR051342">
    <property type="entry name" value="PDZ_scaffold"/>
</dbReference>
<accession>A0ABV0UKU4</accession>
<dbReference type="EMBL" id="JAHRIQ010073429">
    <property type="protein sequence ID" value="MEQ2245484.1"/>
    <property type="molecule type" value="Genomic_DNA"/>
</dbReference>
<evidence type="ECO:0000313" key="3">
    <source>
        <dbReference type="EMBL" id="MEQ2245484.1"/>
    </source>
</evidence>
<protein>
    <recommendedName>
        <fullName evidence="2">PDZ domain-containing protein</fullName>
    </recommendedName>
</protein>
<dbReference type="PANTHER" id="PTHR19964">
    <property type="entry name" value="MULTIPLE PDZ DOMAIN PROTEIN"/>
    <property type="match status" value="1"/>
</dbReference>
<organism evidence="3 4">
    <name type="scientific">Ilyodon furcidens</name>
    <name type="common">goldbreast splitfin</name>
    <dbReference type="NCBI Taxonomy" id="33524"/>
    <lineage>
        <taxon>Eukaryota</taxon>
        <taxon>Metazoa</taxon>
        <taxon>Chordata</taxon>
        <taxon>Craniata</taxon>
        <taxon>Vertebrata</taxon>
        <taxon>Euteleostomi</taxon>
        <taxon>Actinopterygii</taxon>
        <taxon>Neopterygii</taxon>
        <taxon>Teleostei</taxon>
        <taxon>Neoteleostei</taxon>
        <taxon>Acanthomorphata</taxon>
        <taxon>Ovalentaria</taxon>
        <taxon>Atherinomorphae</taxon>
        <taxon>Cyprinodontiformes</taxon>
        <taxon>Goodeidae</taxon>
        <taxon>Ilyodon</taxon>
    </lineage>
</organism>
<feature type="region of interest" description="Disordered" evidence="1">
    <location>
        <begin position="100"/>
        <end position="119"/>
    </location>
</feature>
<name>A0ABV0UKU4_9TELE</name>
<dbReference type="InterPro" id="IPR036034">
    <property type="entry name" value="PDZ_sf"/>
</dbReference>
<dbReference type="Pfam" id="PF00595">
    <property type="entry name" value="PDZ"/>
    <property type="match status" value="1"/>
</dbReference>
<evidence type="ECO:0000256" key="1">
    <source>
        <dbReference type="SAM" id="MobiDB-lite"/>
    </source>
</evidence>